<dbReference type="InterPro" id="IPR017459">
    <property type="entry name" value="Glycosyl_Trfase_fam3_N_dom"/>
</dbReference>
<feature type="binding site" evidence="12">
    <location>
        <position position="88"/>
    </location>
    <ligand>
        <name>5-phospho-alpha-D-ribose 1-diphosphate</name>
        <dbReference type="ChEBI" id="CHEBI:58017"/>
    </ligand>
</feature>
<name>A0A1F6CKY9_HANXR</name>
<proteinExistence type="inferred from homology"/>
<feature type="binding site" evidence="12">
    <location>
        <begin position="90"/>
        <end position="93"/>
    </location>
    <ligand>
        <name>5-phospho-alpha-D-ribose 1-diphosphate</name>
        <dbReference type="ChEBI" id="CHEBI:58017"/>
    </ligand>
</feature>
<dbReference type="InterPro" id="IPR035902">
    <property type="entry name" value="Nuc_phospho_transferase"/>
</dbReference>
<evidence type="ECO:0000256" key="8">
    <source>
        <dbReference type="ARBA" id="ARBA00022842"/>
    </source>
</evidence>
<dbReference type="HAMAP" id="MF_00211">
    <property type="entry name" value="TrpD"/>
    <property type="match status" value="1"/>
</dbReference>
<dbReference type="EC" id="2.4.2.18" evidence="12"/>
<evidence type="ECO:0000256" key="5">
    <source>
        <dbReference type="ARBA" id="ARBA00022679"/>
    </source>
</evidence>
<keyword evidence="9 12" id="KW-0057">Aromatic amino acid biosynthesis</keyword>
<comment type="caution">
    <text evidence="15">The sequence shown here is derived from an EMBL/GenBank/DDBJ whole genome shotgun (WGS) entry which is preliminary data.</text>
</comment>
<comment type="similarity">
    <text evidence="12">Belongs to the anthranilate phosphoribosyltransferase family.</text>
</comment>
<evidence type="ECO:0000256" key="1">
    <source>
        <dbReference type="ARBA" id="ARBA00004907"/>
    </source>
</evidence>
<feature type="binding site" evidence="12">
    <location>
        <begin position="83"/>
        <end position="84"/>
    </location>
    <ligand>
        <name>5-phospho-alpha-D-ribose 1-diphosphate</name>
        <dbReference type="ChEBI" id="CHEBI:58017"/>
    </ligand>
</feature>
<feature type="binding site" evidence="12">
    <location>
        <position position="111"/>
    </location>
    <ligand>
        <name>anthranilate</name>
        <dbReference type="ChEBI" id="CHEBI:16567"/>
        <label>1</label>
    </ligand>
</feature>
<dbReference type="UniPathway" id="UPA00035">
    <property type="reaction ID" value="UER00041"/>
</dbReference>
<feature type="domain" description="Glycosyl transferase family 3" evidence="13">
    <location>
        <begin position="74"/>
        <end position="324"/>
    </location>
</feature>
<feature type="binding site" evidence="12">
    <location>
        <position position="92"/>
    </location>
    <ligand>
        <name>Mg(2+)</name>
        <dbReference type="ChEBI" id="CHEBI:18420"/>
        <label>1</label>
    </ligand>
</feature>
<keyword evidence="4 12" id="KW-0328">Glycosyltransferase</keyword>
<evidence type="ECO:0000256" key="6">
    <source>
        <dbReference type="ARBA" id="ARBA00022723"/>
    </source>
</evidence>
<protein>
    <recommendedName>
        <fullName evidence="12">Anthranilate phosphoribosyltransferase</fullName>
        <ecNumber evidence="12">2.4.2.18</ecNumber>
    </recommendedName>
</protein>
<dbReference type="Gene3D" id="1.20.970.10">
    <property type="entry name" value="Transferase, Pyrimidine Nucleoside Phosphorylase, Chain C"/>
    <property type="match status" value="1"/>
</dbReference>
<evidence type="ECO:0000259" key="13">
    <source>
        <dbReference type="Pfam" id="PF00591"/>
    </source>
</evidence>
<dbReference type="FunFam" id="3.40.1030.10:FF:000002">
    <property type="entry name" value="Anthranilate phosphoribosyltransferase"/>
    <property type="match status" value="1"/>
</dbReference>
<gene>
    <name evidence="12" type="primary">trpD</name>
    <name evidence="15" type="ORF">A3F84_08845</name>
</gene>
<dbReference type="GO" id="GO:0004048">
    <property type="term" value="F:anthranilate phosphoribosyltransferase activity"/>
    <property type="evidence" value="ECO:0007669"/>
    <property type="project" value="UniProtKB-UniRule"/>
</dbReference>
<dbReference type="Proteomes" id="UP000178606">
    <property type="component" value="Unassembled WGS sequence"/>
</dbReference>
<comment type="subunit">
    <text evidence="2 12">Homodimer.</text>
</comment>
<keyword evidence="6 12" id="KW-0479">Metal-binding</keyword>
<comment type="cofactor">
    <cofactor evidence="12">
        <name>Mg(2+)</name>
        <dbReference type="ChEBI" id="CHEBI:18420"/>
    </cofactor>
    <text evidence="12">Binds 2 magnesium ions per monomer.</text>
</comment>
<accession>A0A1F6CKY9</accession>
<reference evidence="15 16" key="1">
    <citation type="journal article" date="2016" name="Nat. Commun.">
        <title>Thousands of microbial genomes shed light on interconnected biogeochemical processes in an aquifer system.</title>
        <authorList>
            <person name="Anantharaman K."/>
            <person name="Brown C.T."/>
            <person name="Hug L.A."/>
            <person name="Sharon I."/>
            <person name="Castelle C.J."/>
            <person name="Probst A.J."/>
            <person name="Thomas B.C."/>
            <person name="Singh A."/>
            <person name="Wilkins M.J."/>
            <person name="Karaoz U."/>
            <person name="Brodie E.L."/>
            <person name="Williams K.H."/>
            <person name="Hubbard S.S."/>
            <person name="Banfield J.F."/>
        </authorList>
    </citation>
    <scope>NUCLEOTIDE SEQUENCE [LARGE SCALE GENOMIC DNA]</scope>
    <source>
        <strain evidence="16">RIFCSPLOWO2_12_FULL_64_10</strain>
    </source>
</reference>
<keyword evidence="5 12" id="KW-0808">Transferase</keyword>
<dbReference type="InterPro" id="IPR000312">
    <property type="entry name" value="Glycosyl_Trfase_fam3"/>
</dbReference>
<evidence type="ECO:0000256" key="3">
    <source>
        <dbReference type="ARBA" id="ARBA00022605"/>
    </source>
</evidence>
<evidence type="ECO:0000256" key="12">
    <source>
        <dbReference type="HAMAP-Rule" id="MF_00211"/>
    </source>
</evidence>
<comment type="pathway">
    <text evidence="1 12">Amino-acid biosynthesis; L-tryptophan biosynthesis; L-tryptophan from chorismate: step 2/5.</text>
</comment>
<keyword evidence="3 12" id="KW-0028">Amino-acid biosynthesis</keyword>
<dbReference type="EMBL" id="MFKF01000218">
    <property type="protein sequence ID" value="OGG49924.1"/>
    <property type="molecule type" value="Genomic_DNA"/>
</dbReference>
<dbReference type="FunFam" id="1.20.970.10:FF:000006">
    <property type="entry name" value="Anthranilate phosphoribosyltransferase"/>
    <property type="match status" value="1"/>
</dbReference>
<dbReference type="SUPFAM" id="SSF47648">
    <property type="entry name" value="Nucleoside phosphorylase/phosphoribosyltransferase N-terminal domain"/>
    <property type="match status" value="1"/>
</dbReference>
<dbReference type="SUPFAM" id="SSF52418">
    <property type="entry name" value="Nucleoside phosphorylase/phosphoribosyltransferase catalytic domain"/>
    <property type="match status" value="1"/>
</dbReference>
<dbReference type="PANTHER" id="PTHR43285:SF2">
    <property type="entry name" value="ANTHRANILATE PHOSPHORIBOSYLTRANSFERASE"/>
    <property type="match status" value="1"/>
</dbReference>
<feature type="binding site" evidence="12">
    <location>
        <begin position="108"/>
        <end position="116"/>
    </location>
    <ligand>
        <name>5-phospho-alpha-D-ribose 1-diphosphate</name>
        <dbReference type="ChEBI" id="CHEBI:58017"/>
    </ligand>
</feature>
<feature type="binding site" evidence="12">
    <location>
        <position position="166"/>
    </location>
    <ligand>
        <name>anthranilate</name>
        <dbReference type="ChEBI" id="CHEBI:16567"/>
        <label>2</label>
    </ligand>
</feature>
<feature type="binding site" evidence="12">
    <location>
        <position position="225"/>
    </location>
    <ligand>
        <name>Mg(2+)</name>
        <dbReference type="ChEBI" id="CHEBI:18420"/>
        <label>2</label>
    </ligand>
</feature>
<evidence type="ECO:0000313" key="15">
    <source>
        <dbReference type="EMBL" id="OGG49924.1"/>
    </source>
</evidence>
<feature type="binding site" evidence="12">
    <location>
        <position position="80"/>
    </location>
    <ligand>
        <name>5-phospho-alpha-D-ribose 1-diphosphate</name>
        <dbReference type="ChEBI" id="CHEBI:58017"/>
    </ligand>
</feature>
<keyword evidence="8 12" id="KW-0460">Magnesium</keyword>
<feature type="binding site" evidence="12">
    <location>
        <position position="120"/>
    </location>
    <ligand>
        <name>5-phospho-alpha-D-ribose 1-diphosphate</name>
        <dbReference type="ChEBI" id="CHEBI:58017"/>
    </ligand>
</feature>
<evidence type="ECO:0000256" key="10">
    <source>
        <dbReference type="ARBA" id="ARBA00052328"/>
    </source>
</evidence>
<dbReference type="AlphaFoldDB" id="A0A1F6CKY9"/>
<sequence length="337" mass="35030">MIREAIARLIDGQHLTQAEAAGVMGEIMAGEATPAQIGAFLVALRVKGETVDEIAGCASAMRQRATRVATRHAVVVDTCGTGGDASGTFNISTTAAFVLAGAGLCVAKHGNRAMSSKCGSADVLKALGVNIELSPERVGRCLDEVGIGFLFAPMLHTAMKHAVGPRREIGARTVFNVLGPLTNPAGAKRQLIGVYGPALTETLAEVLLRLGAERALVVHGADGLDEITLTGETKVSELRDGQVRTYRVTPEKFGLRRASPQDLRGGDEQMNARIALDVLKGAEGPRRDAVLLNAAAAACAGGLADDIAGGIPIAQKSIDSGRALEKLEQLKAMSNKP</sequence>
<feature type="binding site" evidence="12">
    <location>
        <position position="226"/>
    </location>
    <ligand>
        <name>Mg(2+)</name>
        <dbReference type="ChEBI" id="CHEBI:18420"/>
        <label>1</label>
    </ligand>
</feature>
<evidence type="ECO:0000313" key="16">
    <source>
        <dbReference type="Proteomes" id="UP000178606"/>
    </source>
</evidence>
<evidence type="ECO:0000256" key="2">
    <source>
        <dbReference type="ARBA" id="ARBA00011738"/>
    </source>
</evidence>
<dbReference type="GO" id="GO:0000162">
    <property type="term" value="P:L-tryptophan biosynthetic process"/>
    <property type="evidence" value="ECO:0007669"/>
    <property type="project" value="UniProtKB-UniRule"/>
</dbReference>
<feature type="domain" description="Glycosyl transferase family 3 N-terminal" evidence="14">
    <location>
        <begin position="3"/>
        <end position="65"/>
    </location>
</feature>
<dbReference type="InterPro" id="IPR005940">
    <property type="entry name" value="Anthranilate_Pribosyl_Tfrase"/>
</dbReference>
<evidence type="ECO:0000256" key="4">
    <source>
        <dbReference type="ARBA" id="ARBA00022676"/>
    </source>
</evidence>
<dbReference type="GO" id="GO:0000287">
    <property type="term" value="F:magnesium ion binding"/>
    <property type="evidence" value="ECO:0007669"/>
    <property type="project" value="UniProtKB-UniRule"/>
</dbReference>
<dbReference type="Gene3D" id="3.40.1030.10">
    <property type="entry name" value="Nucleoside phosphorylase/phosphoribosyltransferase catalytic domain"/>
    <property type="match status" value="1"/>
</dbReference>
<dbReference type="PANTHER" id="PTHR43285">
    <property type="entry name" value="ANTHRANILATE PHOSPHORIBOSYLTRANSFERASE"/>
    <property type="match status" value="1"/>
</dbReference>
<evidence type="ECO:0000256" key="7">
    <source>
        <dbReference type="ARBA" id="ARBA00022822"/>
    </source>
</evidence>
<dbReference type="InterPro" id="IPR036320">
    <property type="entry name" value="Glycosyl_Trfase_fam3_N_dom_sf"/>
</dbReference>
<evidence type="ECO:0000259" key="14">
    <source>
        <dbReference type="Pfam" id="PF02885"/>
    </source>
</evidence>
<feature type="binding site" evidence="12">
    <location>
        <position position="226"/>
    </location>
    <ligand>
        <name>Mg(2+)</name>
        <dbReference type="ChEBI" id="CHEBI:18420"/>
        <label>2</label>
    </ligand>
</feature>
<dbReference type="Pfam" id="PF02885">
    <property type="entry name" value="Glycos_trans_3N"/>
    <property type="match status" value="1"/>
</dbReference>
<comment type="similarity">
    <text evidence="11">In the C-terminal section; belongs to the anthranilate phosphoribosyltransferase family.</text>
</comment>
<comment type="catalytic activity">
    <reaction evidence="10 12">
        <text>N-(5-phospho-beta-D-ribosyl)anthranilate + diphosphate = 5-phospho-alpha-D-ribose 1-diphosphate + anthranilate</text>
        <dbReference type="Rhea" id="RHEA:11768"/>
        <dbReference type="ChEBI" id="CHEBI:16567"/>
        <dbReference type="ChEBI" id="CHEBI:18277"/>
        <dbReference type="ChEBI" id="CHEBI:33019"/>
        <dbReference type="ChEBI" id="CHEBI:58017"/>
        <dbReference type="EC" id="2.4.2.18"/>
    </reaction>
</comment>
<comment type="function">
    <text evidence="12">Catalyzes the transfer of the phosphoribosyl group of 5-phosphorylribose-1-pyrophosphate (PRPP) to anthranilate to yield N-(5'-phosphoribosyl)-anthranilate (PRA).</text>
</comment>
<organism evidence="15 16">
    <name type="scientific">Handelsmanbacteria sp. (strain RIFCSPLOWO2_12_FULL_64_10)</name>
    <dbReference type="NCBI Taxonomy" id="1817868"/>
    <lineage>
        <taxon>Bacteria</taxon>
        <taxon>Candidatus Handelsmaniibacteriota</taxon>
    </lineage>
</organism>
<feature type="binding site" evidence="12">
    <location>
        <position position="80"/>
    </location>
    <ligand>
        <name>anthranilate</name>
        <dbReference type="ChEBI" id="CHEBI:16567"/>
        <label>1</label>
    </ligand>
</feature>
<dbReference type="GO" id="GO:0005829">
    <property type="term" value="C:cytosol"/>
    <property type="evidence" value="ECO:0007669"/>
    <property type="project" value="TreeGrafter"/>
</dbReference>
<comment type="caution">
    <text evidence="12">Lacks conserved residue(s) required for the propagation of feature annotation.</text>
</comment>
<evidence type="ECO:0000256" key="9">
    <source>
        <dbReference type="ARBA" id="ARBA00023141"/>
    </source>
</evidence>
<dbReference type="NCBIfam" id="TIGR01245">
    <property type="entry name" value="trpD"/>
    <property type="match status" value="1"/>
</dbReference>
<dbReference type="Pfam" id="PF00591">
    <property type="entry name" value="Glycos_transf_3"/>
    <property type="match status" value="1"/>
</dbReference>
<evidence type="ECO:0000256" key="11">
    <source>
        <dbReference type="ARBA" id="ARBA00061188"/>
    </source>
</evidence>
<keyword evidence="7 12" id="KW-0822">Tryptophan biosynthesis</keyword>